<comment type="caution">
    <text evidence="1">The sequence shown here is derived from an EMBL/GenBank/DDBJ whole genome shotgun (WGS) entry which is preliminary data.</text>
</comment>
<proteinExistence type="predicted"/>
<evidence type="ECO:0000313" key="1">
    <source>
        <dbReference type="EMBL" id="KAL0114679.1"/>
    </source>
</evidence>
<evidence type="ECO:0000313" key="2">
    <source>
        <dbReference type="Proteomes" id="UP001430953"/>
    </source>
</evidence>
<dbReference type="EMBL" id="JADYXP020000011">
    <property type="protein sequence ID" value="KAL0114679.1"/>
    <property type="molecule type" value="Genomic_DNA"/>
</dbReference>
<gene>
    <name evidence="1" type="ORF">PUN28_011759</name>
</gene>
<keyword evidence="2" id="KW-1185">Reference proteome</keyword>
<name>A0AAW2FI67_9HYME</name>
<reference evidence="1 2" key="1">
    <citation type="submission" date="2023-03" db="EMBL/GenBank/DDBJ databases">
        <title>High recombination rates correlate with genetic variation in Cardiocondyla obscurior ants.</title>
        <authorList>
            <person name="Errbii M."/>
        </authorList>
    </citation>
    <scope>NUCLEOTIDE SEQUENCE [LARGE SCALE GENOMIC DNA]</scope>
    <source>
        <strain evidence="1">Alpha-2009</strain>
        <tissue evidence="1">Whole body</tissue>
    </source>
</reference>
<accession>A0AAW2FI67</accession>
<dbReference type="AlphaFoldDB" id="A0AAW2FI67"/>
<protein>
    <submittedName>
        <fullName evidence="1">Uncharacterized protein</fullName>
    </submittedName>
</protein>
<organism evidence="1 2">
    <name type="scientific">Cardiocondyla obscurior</name>
    <dbReference type="NCBI Taxonomy" id="286306"/>
    <lineage>
        <taxon>Eukaryota</taxon>
        <taxon>Metazoa</taxon>
        <taxon>Ecdysozoa</taxon>
        <taxon>Arthropoda</taxon>
        <taxon>Hexapoda</taxon>
        <taxon>Insecta</taxon>
        <taxon>Pterygota</taxon>
        <taxon>Neoptera</taxon>
        <taxon>Endopterygota</taxon>
        <taxon>Hymenoptera</taxon>
        <taxon>Apocrita</taxon>
        <taxon>Aculeata</taxon>
        <taxon>Formicoidea</taxon>
        <taxon>Formicidae</taxon>
        <taxon>Myrmicinae</taxon>
        <taxon>Cardiocondyla</taxon>
    </lineage>
</organism>
<sequence>MLRGNPSTRQFLPRSLRPAEESLAIVQNRAGLTFSFASKSWRRWLTTGKVTTRVHYRRYPPAAIAFDQLEHGCSLNWRKLRPRYKSEEAKIITMFNLLTKPAISANTVALRAVVTTERERGRERAKELSRGAWCAH</sequence>
<dbReference type="Proteomes" id="UP001430953">
    <property type="component" value="Unassembled WGS sequence"/>
</dbReference>